<protein>
    <recommendedName>
        <fullName evidence="4">LDB19 N-terminal domain-containing protein</fullName>
    </recommendedName>
</protein>
<reference evidence="2 3" key="1">
    <citation type="submission" date="2023-08" db="EMBL/GenBank/DDBJ databases">
        <title>Black Yeasts Isolated from many extreme environments.</title>
        <authorList>
            <person name="Coleine C."/>
            <person name="Stajich J.E."/>
            <person name="Selbmann L."/>
        </authorList>
    </citation>
    <scope>NUCLEOTIDE SEQUENCE [LARGE SCALE GENOMIC DNA]</scope>
    <source>
        <strain evidence="2 3">CCFEE 536</strain>
    </source>
</reference>
<dbReference type="EMBL" id="JAVRRA010000214">
    <property type="protein sequence ID" value="KAK5290197.1"/>
    <property type="molecule type" value="Genomic_DNA"/>
</dbReference>
<accession>A0ABR0M7M6</accession>
<evidence type="ECO:0008006" key="4">
    <source>
        <dbReference type="Google" id="ProtNLM"/>
    </source>
</evidence>
<name>A0ABR0M7M6_9PEZI</name>
<evidence type="ECO:0000256" key="1">
    <source>
        <dbReference type="SAM" id="MobiDB-lite"/>
    </source>
</evidence>
<sequence length="541" mass="57909">MRVPPSLRLTGLAVRVDGVCFLEYFLSCPRCVRVVLTSCDSLAQAQLLAESTRTTAPRVRYPAKYALGEVVYADTVTATDWVDCGGCKTVLPRDGADADAARETRQLTGEILTVTTTICSPSGRKLHPAQYVLARRAAEPSHHPSTSTSSLPPQTPSVLPRAPKTGSRVRSAAAKSTSSTTIDWTEPDVLRFESQFDGKVRLEGLDSGEERHVPRDPELTAAHTVQRRATWHTTHLPTNSATEVATQLYMPSGADGAANTARPANKNVHAIATLTAPRDPRLGTLAGQPYTLYLSEISTRYDRTTFPLHARAARSTPTAHSRTAVEQACAAMAPVPTVEAGAAAGTPYPSTVVEELIPFMPVHTRHFDRVHPTATALLTKVPLSRASATFTTAIAARSAPRPTPPSNPASTRIPHVDPPAEAASTHAATLQARARWTTRTETLTLYTPAHPKWYSFWGVRLANPTRTRHLNRLVPTATLTTTRTRDLDAPVKVVFGVTLGARGAAVSEAGAGAGGAETAVARAASVARKAEPAGRRSHRCR</sequence>
<evidence type="ECO:0000313" key="2">
    <source>
        <dbReference type="EMBL" id="KAK5290197.1"/>
    </source>
</evidence>
<organism evidence="2 3">
    <name type="scientific">Cryomyces antarcticus</name>
    <dbReference type="NCBI Taxonomy" id="329879"/>
    <lineage>
        <taxon>Eukaryota</taxon>
        <taxon>Fungi</taxon>
        <taxon>Dikarya</taxon>
        <taxon>Ascomycota</taxon>
        <taxon>Pezizomycotina</taxon>
        <taxon>Dothideomycetes</taxon>
        <taxon>Dothideomycetes incertae sedis</taxon>
        <taxon>Cryomyces</taxon>
    </lineage>
</organism>
<feature type="compositionally biased region" description="Low complexity" evidence="1">
    <location>
        <begin position="143"/>
        <end position="160"/>
    </location>
</feature>
<gene>
    <name evidence="2" type="ORF">LTR16_002610</name>
</gene>
<comment type="caution">
    <text evidence="2">The sequence shown here is derived from an EMBL/GenBank/DDBJ whole genome shotgun (WGS) entry which is preliminary data.</text>
</comment>
<proteinExistence type="predicted"/>
<evidence type="ECO:0000313" key="3">
    <source>
        <dbReference type="Proteomes" id="UP001357485"/>
    </source>
</evidence>
<keyword evidence="3" id="KW-1185">Reference proteome</keyword>
<feature type="compositionally biased region" description="Low complexity" evidence="1">
    <location>
        <begin position="171"/>
        <end position="180"/>
    </location>
</feature>
<feature type="region of interest" description="Disordered" evidence="1">
    <location>
        <begin position="136"/>
        <end position="180"/>
    </location>
</feature>
<dbReference type="Proteomes" id="UP001357485">
    <property type="component" value="Unassembled WGS sequence"/>
</dbReference>